<keyword evidence="2" id="KW-0812">Transmembrane</keyword>
<feature type="region of interest" description="Disordered" evidence="1">
    <location>
        <begin position="22"/>
        <end position="54"/>
    </location>
</feature>
<comment type="caution">
    <text evidence="3">The sequence shown here is derived from an EMBL/GenBank/DDBJ whole genome shotgun (WGS) entry which is preliminary data.</text>
</comment>
<keyword evidence="2" id="KW-0472">Membrane</keyword>
<sequence>MVKQLMILGGGRRECEEAAGCACGGQRAPPVPPAPPAHHPLHALEQMPPPLLRSNPLYTEEEEQEVVIIVDSLDEVPEGEAVEPPRTPRRAPSTSSGYGSGGGSHGRVSPNLPKSEQFEPPARRLSGSDKNDGSHTTSDSDSPVCTLSRSLKEDIRSCLGGCRWEKDVNDVVEAAVRGAGGISAARARLHAALLALHEPLPRLPNRGPSLPYCGPGVRPGDVTMMPKNTEMSLLVSYGSGGGSHGRVSPNLPKSEQFEPPARRLSGSDKNDGSHTTSDSDSPVCTLSRSLKEDIRSCLGGCRWEKDVNDVVEAAVRGAGGISAARARLHAALLALHEPLPRLPNRGPSLPYCGPGVRPGDVTMMPKNTEMSLLAASALFTLDGARGEALSRRLARSERRRRRCRAALAIIALLLLLAAVGAVELLMSRGQRVFGAVLR</sequence>
<feature type="transmembrane region" description="Helical" evidence="2">
    <location>
        <begin position="405"/>
        <end position="426"/>
    </location>
</feature>
<evidence type="ECO:0000313" key="3">
    <source>
        <dbReference type="EMBL" id="PCG67429.1"/>
    </source>
</evidence>
<name>A0A2A4J6C4_HELVI</name>
<reference evidence="3" key="1">
    <citation type="submission" date="2017-09" db="EMBL/GenBank/DDBJ databases">
        <title>Contemporary evolution of a Lepidopteran species, Heliothis virescens, in response to modern agricultural practices.</title>
        <authorList>
            <person name="Fritz M.L."/>
            <person name="Deyonke A.M."/>
            <person name="Papanicolaou A."/>
            <person name="Micinski S."/>
            <person name="Westbrook J."/>
            <person name="Gould F."/>
        </authorList>
    </citation>
    <scope>NUCLEOTIDE SEQUENCE [LARGE SCALE GENOMIC DNA]</scope>
    <source>
        <strain evidence="3">HvINT-</strain>
        <tissue evidence="3">Whole body</tissue>
    </source>
</reference>
<feature type="compositionally biased region" description="Polar residues" evidence="1">
    <location>
        <begin position="134"/>
        <end position="145"/>
    </location>
</feature>
<dbReference type="STRING" id="7102.A0A2A4J6C4"/>
<organism evidence="3">
    <name type="scientific">Heliothis virescens</name>
    <name type="common">Tobacco budworm moth</name>
    <dbReference type="NCBI Taxonomy" id="7102"/>
    <lineage>
        <taxon>Eukaryota</taxon>
        <taxon>Metazoa</taxon>
        <taxon>Ecdysozoa</taxon>
        <taxon>Arthropoda</taxon>
        <taxon>Hexapoda</taxon>
        <taxon>Insecta</taxon>
        <taxon>Pterygota</taxon>
        <taxon>Neoptera</taxon>
        <taxon>Endopterygota</taxon>
        <taxon>Lepidoptera</taxon>
        <taxon>Glossata</taxon>
        <taxon>Ditrysia</taxon>
        <taxon>Noctuoidea</taxon>
        <taxon>Noctuidae</taxon>
        <taxon>Heliothinae</taxon>
        <taxon>Heliothis</taxon>
    </lineage>
</organism>
<proteinExistence type="predicted"/>
<feature type="compositionally biased region" description="Polar residues" evidence="1">
    <location>
        <begin position="273"/>
        <end position="284"/>
    </location>
</feature>
<evidence type="ECO:0000256" key="1">
    <source>
        <dbReference type="SAM" id="MobiDB-lite"/>
    </source>
</evidence>
<accession>A0A2A4J6C4</accession>
<keyword evidence="2" id="KW-1133">Transmembrane helix</keyword>
<feature type="region of interest" description="Disordered" evidence="1">
    <location>
        <begin position="71"/>
        <end position="145"/>
    </location>
</feature>
<feature type="region of interest" description="Disordered" evidence="1">
    <location>
        <begin position="235"/>
        <end position="284"/>
    </location>
</feature>
<protein>
    <submittedName>
        <fullName evidence="3">Uncharacterized protein</fullName>
    </submittedName>
</protein>
<dbReference type="AlphaFoldDB" id="A0A2A4J6C4"/>
<feature type="compositionally biased region" description="Pro residues" evidence="1">
    <location>
        <begin position="29"/>
        <end position="38"/>
    </location>
</feature>
<feature type="compositionally biased region" description="Acidic residues" evidence="1">
    <location>
        <begin position="72"/>
        <end position="81"/>
    </location>
</feature>
<dbReference type="EMBL" id="NWSH01002861">
    <property type="protein sequence ID" value="PCG67429.1"/>
    <property type="molecule type" value="Genomic_DNA"/>
</dbReference>
<gene>
    <name evidence="3" type="ORF">B5V51_6436</name>
</gene>
<evidence type="ECO:0000256" key="2">
    <source>
        <dbReference type="SAM" id="Phobius"/>
    </source>
</evidence>